<reference evidence="1 2" key="1">
    <citation type="submission" date="2017-08" db="EMBL/GenBank/DDBJ databases">
        <title>The complete genome sequence of Maribacter sp. B1, isolated from deep-sea sediment.</title>
        <authorList>
            <person name="Wu Y.-H."/>
            <person name="Cheng H."/>
            <person name="Xu X.-W."/>
        </authorList>
    </citation>
    <scope>NUCLEOTIDE SEQUENCE [LARGE SCALE GENOMIC DNA]</scope>
    <source>
        <strain evidence="1 2">B1</strain>
    </source>
</reference>
<sequence length="258" mass="30426">MEKEINKQTNQGTIQWEVKETYSKLVDFRKKDNRQSFNNELLRLMPQVKNYVAKRLRTAILSGKLNKGMFSPNDFTDQLFIEVYDNWDSIRNESYLRPYLFKKVDELLDDSLTEEEFDHVFFENIDTFSQPEWDTMEEDFSTDGDGDLVMLEELDDKSLIKDNYTLNHVFVSDDEKELAEKLDRSLDKERVERHIQMVLGKMSLPMRSVFQLATDQGFTLNEIASIKDATLDEVDDLLTKARRLLKDSFVKRFLVDSN</sequence>
<dbReference type="AlphaFoldDB" id="A0A223V6G5"/>
<name>A0A223V6G5_9FLAO</name>
<dbReference type="SUPFAM" id="SSF88659">
    <property type="entry name" value="Sigma3 and sigma4 domains of RNA polymerase sigma factors"/>
    <property type="match status" value="1"/>
</dbReference>
<protein>
    <submittedName>
        <fullName evidence="1">Uncharacterized protein</fullName>
    </submittedName>
</protein>
<dbReference type="OrthoDB" id="1226308at2"/>
<dbReference type="InterPro" id="IPR013324">
    <property type="entry name" value="RNA_pol_sigma_r3/r4-like"/>
</dbReference>
<proteinExistence type="predicted"/>
<dbReference type="KEGG" id="marb:CJ263_11540"/>
<evidence type="ECO:0000313" key="2">
    <source>
        <dbReference type="Proteomes" id="UP000215244"/>
    </source>
</evidence>
<organism evidence="1 2">
    <name type="scientific">Maribacter cobaltidurans</name>
    <dbReference type="NCBI Taxonomy" id="1178778"/>
    <lineage>
        <taxon>Bacteria</taxon>
        <taxon>Pseudomonadati</taxon>
        <taxon>Bacteroidota</taxon>
        <taxon>Flavobacteriia</taxon>
        <taxon>Flavobacteriales</taxon>
        <taxon>Flavobacteriaceae</taxon>
        <taxon>Maribacter</taxon>
    </lineage>
</organism>
<gene>
    <name evidence="1" type="ORF">CJ263_11540</name>
</gene>
<dbReference type="Proteomes" id="UP000215244">
    <property type="component" value="Chromosome"/>
</dbReference>
<keyword evidence="2" id="KW-1185">Reference proteome</keyword>
<dbReference type="EMBL" id="CP022957">
    <property type="protein sequence ID" value="ASV30797.1"/>
    <property type="molecule type" value="Genomic_DNA"/>
</dbReference>
<dbReference type="RefSeq" id="WP_094997415.1">
    <property type="nucleotide sequence ID" value="NZ_BMJL01000003.1"/>
</dbReference>
<accession>A0A223V6G5</accession>
<evidence type="ECO:0000313" key="1">
    <source>
        <dbReference type="EMBL" id="ASV30797.1"/>
    </source>
</evidence>